<keyword evidence="7" id="KW-1003">Cell membrane</keyword>
<feature type="transmembrane region" description="Helical" evidence="7">
    <location>
        <begin position="67"/>
        <end position="87"/>
    </location>
</feature>
<name>A0A9J7AM81_9PROT</name>
<evidence type="ECO:0000313" key="10">
    <source>
        <dbReference type="Proteomes" id="UP001060336"/>
    </source>
</evidence>
<comment type="cofactor">
    <cofactor evidence="7">
        <name>heme b</name>
        <dbReference type="ChEBI" id="CHEBI:60344"/>
    </cofactor>
    <text evidence="7">Binds 1 heme b (iron(II)-protoporphyrin IX) group per subunit.</text>
</comment>
<keyword evidence="7" id="KW-0288">FMN</keyword>
<dbReference type="GO" id="GO:0046872">
    <property type="term" value="F:metal ion binding"/>
    <property type="evidence" value="ECO:0007669"/>
    <property type="project" value="UniProtKB-KW"/>
</dbReference>
<dbReference type="InterPro" id="IPR013130">
    <property type="entry name" value="Fe3_Rdtase_TM_dom"/>
</dbReference>
<dbReference type="HAMAP" id="MF_01207">
    <property type="entry name" value="MsrQ"/>
    <property type="match status" value="1"/>
</dbReference>
<keyword evidence="5 7" id="KW-0408">Iron</keyword>
<dbReference type="Proteomes" id="UP001060336">
    <property type="component" value="Chromosome"/>
</dbReference>
<organism evidence="9 10">
    <name type="scientific">Nisaea acidiphila</name>
    <dbReference type="NCBI Taxonomy" id="1862145"/>
    <lineage>
        <taxon>Bacteria</taxon>
        <taxon>Pseudomonadati</taxon>
        <taxon>Pseudomonadota</taxon>
        <taxon>Alphaproteobacteria</taxon>
        <taxon>Rhodospirillales</taxon>
        <taxon>Thalassobaculaceae</taxon>
        <taxon>Nisaea</taxon>
    </lineage>
</organism>
<dbReference type="GO" id="GO:0010181">
    <property type="term" value="F:FMN binding"/>
    <property type="evidence" value="ECO:0007669"/>
    <property type="project" value="UniProtKB-UniRule"/>
</dbReference>
<dbReference type="AlphaFoldDB" id="A0A9J7AM81"/>
<keyword evidence="7" id="KW-0479">Metal-binding</keyword>
<sequence>MSIATLRRPSFGMLPRHLPWTDRSGRLSRLKLAVFLALLAPAIFLLADALAGTLGARPWDAAIHRAGWWTTLFLLASLAVTPLRRALRWGELMTVRRMVGVTVFFGAALHLVLYAGQEAWDLPKVASEIALRFYLTTGFVALLGLGALAATSTDGMVRRLGGRRWQRLHKLVYPVALLALVHFFLQSKSDVTEPLLFSGLFAWLMGYRIWHWRTGDPGGVGLAMLAAVAALLTSAAEIVFLSLKYPVSPWDMALAQLDFDAGIRPAWWVLLAGLSVAIASELRQRQKHTRA</sequence>
<comment type="cofactor">
    <cofactor evidence="7">
        <name>FMN</name>
        <dbReference type="ChEBI" id="CHEBI:58210"/>
    </cofactor>
    <text evidence="7">Binds 1 FMN per subunit.</text>
</comment>
<proteinExistence type="inferred from homology"/>
<evidence type="ECO:0000256" key="2">
    <source>
        <dbReference type="ARBA" id="ARBA00022448"/>
    </source>
</evidence>
<dbReference type="PANTHER" id="PTHR36964:SF1">
    <property type="entry name" value="PROTEIN-METHIONINE-SULFOXIDE REDUCTASE HEME-BINDING SUBUNIT MSRQ"/>
    <property type="match status" value="1"/>
</dbReference>
<evidence type="ECO:0000256" key="5">
    <source>
        <dbReference type="ARBA" id="ARBA00023004"/>
    </source>
</evidence>
<protein>
    <recommendedName>
        <fullName evidence="7">Protein-methionine-sulfoxide reductase heme-binding subunit MsrQ</fullName>
    </recommendedName>
    <alternativeName>
        <fullName evidence="7">Flavocytochrome MsrQ</fullName>
    </alternativeName>
</protein>
<keyword evidence="6 7" id="KW-0472">Membrane</keyword>
<feature type="transmembrane region" description="Helical" evidence="7">
    <location>
        <begin position="129"/>
        <end position="150"/>
    </location>
</feature>
<keyword evidence="7" id="KW-0285">Flavoprotein</keyword>
<dbReference type="Pfam" id="PF01794">
    <property type="entry name" value="Ferric_reduct"/>
    <property type="match status" value="1"/>
</dbReference>
<accession>A0A9J7AM81</accession>
<keyword evidence="3 7" id="KW-0812">Transmembrane</keyword>
<dbReference type="GO" id="GO:0009055">
    <property type="term" value="F:electron transfer activity"/>
    <property type="evidence" value="ECO:0007669"/>
    <property type="project" value="UniProtKB-UniRule"/>
</dbReference>
<evidence type="ECO:0000259" key="8">
    <source>
        <dbReference type="Pfam" id="PF01794"/>
    </source>
</evidence>
<dbReference type="InterPro" id="IPR022837">
    <property type="entry name" value="MsrQ-like"/>
</dbReference>
<dbReference type="RefSeq" id="WP_257767083.1">
    <property type="nucleotide sequence ID" value="NZ_CP102480.1"/>
</dbReference>
<feature type="transmembrane region" description="Helical" evidence="7">
    <location>
        <begin position="99"/>
        <end position="117"/>
    </location>
</feature>
<dbReference type="GO" id="GO:0005886">
    <property type="term" value="C:plasma membrane"/>
    <property type="evidence" value="ECO:0007669"/>
    <property type="project" value="UniProtKB-SubCell"/>
</dbReference>
<feature type="transmembrane region" description="Helical" evidence="7">
    <location>
        <begin position="171"/>
        <end position="188"/>
    </location>
</feature>
<feature type="transmembrane region" description="Helical" evidence="7">
    <location>
        <begin position="265"/>
        <end position="282"/>
    </location>
</feature>
<evidence type="ECO:0000256" key="3">
    <source>
        <dbReference type="ARBA" id="ARBA00022692"/>
    </source>
</evidence>
<dbReference type="PANTHER" id="PTHR36964">
    <property type="entry name" value="PROTEIN-METHIONINE-SULFOXIDE REDUCTASE HEME-BINDING SUBUNIT MSRQ"/>
    <property type="match status" value="1"/>
</dbReference>
<dbReference type="GO" id="GO:0030091">
    <property type="term" value="P:protein repair"/>
    <property type="evidence" value="ECO:0007669"/>
    <property type="project" value="UniProtKB-UniRule"/>
</dbReference>
<evidence type="ECO:0000313" key="9">
    <source>
        <dbReference type="EMBL" id="UUX48576.1"/>
    </source>
</evidence>
<evidence type="ECO:0000256" key="1">
    <source>
        <dbReference type="ARBA" id="ARBA00004141"/>
    </source>
</evidence>
<keyword evidence="4 7" id="KW-1133">Transmembrane helix</keyword>
<gene>
    <name evidence="7" type="primary">msrQ</name>
    <name evidence="9" type="ORF">NUH88_14280</name>
</gene>
<keyword evidence="7" id="KW-0349">Heme</keyword>
<feature type="transmembrane region" description="Helical" evidence="7">
    <location>
        <begin position="194"/>
        <end position="210"/>
    </location>
</feature>
<evidence type="ECO:0000256" key="4">
    <source>
        <dbReference type="ARBA" id="ARBA00022989"/>
    </source>
</evidence>
<reference evidence="9" key="1">
    <citation type="submission" date="2022-08" db="EMBL/GenBank/DDBJ databases">
        <title>Nisaea acidiphila sp. nov., isolated from a marine algal debris and emended description of the genus Nisaea Urios et al. 2008.</title>
        <authorList>
            <person name="Kwon K."/>
        </authorList>
    </citation>
    <scope>NUCLEOTIDE SEQUENCE</scope>
    <source>
        <strain evidence="9">MEBiC11861</strain>
    </source>
</reference>
<dbReference type="KEGG" id="naci:NUH88_14280"/>
<comment type="similarity">
    <text evidence="7">Belongs to the MsrQ family.</text>
</comment>
<comment type="function">
    <text evidence="7">Part of the MsrPQ system that repairs oxidized periplasmic proteins containing methionine sulfoxide residues (Met-O), using respiratory chain electrons. Thus protects these proteins from oxidative-stress damage caused by reactive species of oxygen and chlorine generated by the host defense mechanisms. MsrPQ is essential for the maintenance of envelope integrity under bleach stress, rescuing a wide series of structurally unrelated periplasmic proteins from methionine oxidation. MsrQ provides electrons for reduction to the reductase catalytic subunit MsrP, using the quinone pool of the respiratory chain.</text>
</comment>
<keyword evidence="7" id="KW-0249">Electron transport</keyword>
<feature type="transmembrane region" description="Helical" evidence="7">
    <location>
        <begin position="222"/>
        <end position="245"/>
    </location>
</feature>
<keyword evidence="2 7" id="KW-0813">Transport</keyword>
<comment type="caution">
    <text evidence="7">Lacks conserved residue(s) required for the propagation of feature annotation.</text>
</comment>
<evidence type="ECO:0000256" key="7">
    <source>
        <dbReference type="HAMAP-Rule" id="MF_01207"/>
    </source>
</evidence>
<comment type="subcellular location">
    <subcellularLocation>
        <location evidence="7">Cell membrane</location>
        <topology evidence="7">Multi-pass membrane protein</topology>
    </subcellularLocation>
    <subcellularLocation>
        <location evidence="1">Membrane</location>
        <topology evidence="1">Multi-pass membrane protein</topology>
    </subcellularLocation>
</comment>
<comment type="subunit">
    <text evidence="7">Heterodimer of a catalytic subunit (MsrP) and a heme-binding subunit (MsrQ).</text>
</comment>
<evidence type="ECO:0000256" key="6">
    <source>
        <dbReference type="ARBA" id="ARBA00023136"/>
    </source>
</evidence>
<feature type="domain" description="Ferric oxidoreductase" evidence="8">
    <location>
        <begin position="67"/>
        <end position="179"/>
    </location>
</feature>
<dbReference type="EMBL" id="CP102480">
    <property type="protein sequence ID" value="UUX48576.1"/>
    <property type="molecule type" value="Genomic_DNA"/>
</dbReference>
<keyword evidence="10" id="KW-1185">Reference proteome</keyword>
<dbReference type="GO" id="GO:0016679">
    <property type="term" value="F:oxidoreductase activity, acting on diphenols and related substances as donors"/>
    <property type="evidence" value="ECO:0007669"/>
    <property type="project" value="TreeGrafter"/>
</dbReference>
<dbReference type="GO" id="GO:0020037">
    <property type="term" value="F:heme binding"/>
    <property type="evidence" value="ECO:0007669"/>
    <property type="project" value="UniProtKB-UniRule"/>
</dbReference>